<feature type="binding site" evidence="5">
    <location>
        <position position="123"/>
    </location>
    <ligand>
        <name>substrate</name>
    </ligand>
</feature>
<gene>
    <name evidence="5 8" type="primary">pdxH</name>
    <name evidence="8" type="ORF">H9633_02065</name>
</gene>
<feature type="binding site" evidence="5">
    <location>
        <begin position="68"/>
        <end position="69"/>
    </location>
    <ligand>
        <name>FMN</name>
        <dbReference type="ChEBI" id="CHEBI:58210"/>
    </ligand>
</feature>
<dbReference type="PROSITE" id="PS01064">
    <property type="entry name" value="PYRIDOX_OXIDASE"/>
    <property type="match status" value="1"/>
</dbReference>
<dbReference type="PANTHER" id="PTHR10851">
    <property type="entry name" value="PYRIDOXINE-5-PHOSPHATE OXIDASE"/>
    <property type="match status" value="1"/>
</dbReference>
<dbReference type="Pfam" id="PF10590">
    <property type="entry name" value="PNP_phzG_C"/>
    <property type="match status" value="1"/>
</dbReference>
<comment type="pathway">
    <text evidence="5">Cofactor metabolism; pyridoxal 5'-phosphate salvage; pyridoxal 5'-phosphate from pyridoxine 5'-phosphate: step 1/1.</text>
</comment>
<comment type="similarity">
    <text evidence="1 5">Belongs to the pyridoxamine 5'-phosphate oxidase family.</text>
</comment>
<keyword evidence="4 5" id="KW-0560">Oxidoreductase</keyword>
<feature type="binding site" evidence="5">
    <location>
        <position position="97"/>
    </location>
    <ligand>
        <name>FMN</name>
        <dbReference type="ChEBI" id="CHEBI:58210"/>
    </ligand>
</feature>
<evidence type="ECO:0000259" key="7">
    <source>
        <dbReference type="Pfam" id="PF10590"/>
    </source>
</evidence>
<dbReference type="PIRSF" id="PIRSF000190">
    <property type="entry name" value="Pyd_amn-ph_oxd"/>
    <property type="match status" value="1"/>
</dbReference>
<dbReference type="InterPro" id="IPR012349">
    <property type="entry name" value="Split_barrel_FMN-bd"/>
</dbReference>
<reference evidence="8 9" key="1">
    <citation type="submission" date="2020-08" db="EMBL/GenBank/DDBJ databases">
        <title>A Genomic Blueprint of the Chicken Gut Microbiome.</title>
        <authorList>
            <person name="Gilroy R."/>
            <person name="Ravi A."/>
            <person name="Getino M."/>
            <person name="Pursley I."/>
            <person name="Horton D.L."/>
            <person name="Alikhan N.-F."/>
            <person name="Baker D."/>
            <person name="Gharbi K."/>
            <person name="Hall N."/>
            <person name="Watson M."/>
            <person name="Adriaenssens E.M."/>
            <person name="Foster-Nyarko E."/>
            <person name="Jarju S."/>
            <person name="Secka A."/>
            <person name="Antonio M."/>
            <person name="Oren A."/>
            <person name="Chaudhuri R."/>
            <person name="La Ragione R.M."/>
            <person name="Hildebrand F."/>
            <person name="Pallen M.J."/>
        </authorList>
    </citation>
    <scope>NUCLEOTIDE SEQUENCE [LARGE SCALE GENOMIC DNA]</scope>
    <source>
        <strain evidence="8 9">Re1</strain>
    </source>
</reference>
<feature type="domain" description="Pyridoxine 5'-phosphate oxidase dimerisation C-terminal" evidence="7">
    <location>
        <begin position="164"/>
        <end position="204"/>
    </location>
</feature>
<comment type="caution">
    <text evidence="5">Lacks conserved residue(s) required for the propagation of feature annotation.</text>
</comment>
<dbReference type="GO" id="GO:0004733">
    <property type="term" value="F:pyridoxamine phosphate oxidase activity"/>
    <property type="evidence" value="ECO:0007669"/>
    <property type="project" value="UniProtKB-EC"/>
</dbReference>
<evidence type="ECO:0000313" key="8">
    <source>
        <dbReference type="EMBL" id="MBD8011082.1"/>
    </source>
</evidence>
<dbReference type="EC" id="1.4.3.5" evidence="5"/>
<dbReference type="NCBIfam" id="NF004231">
    <property type="entry name" value="PRK05679.1"/>
    <property type="match status" value="1"/>
</dbReference>
<comment type="function">
    <text evidence="5">Catalyzes the oxidation of either pyridoxine 5'-phosphate (PNP) or pyridoxamine 5'-phosphate (PMP) into pyridoxal 5'-phosphate (PLP).</text>
</comment>
<dbReference type="RefSeq" id="WP_191711913.1">
    <property type="nucleotide sequence ID" value="NZ_JACSPX010000001.1"/>
</dbReference>
<comment type="cofactor">
    <cofactor evidence="5">
        <name>FMN</name>
        <dbReference type="ChEBI" id="CHEBI:58210"/>
    </cofactor>
    <text evidence="5">Binds 1 FMN per subunit.</text>
</comment>
<dbReference type="SUPFAM" id="SSF50475">
    <property type="entry name" value="FMN-binding split barrel"/>
    <property type="match status" value="1"/>
</dbReference>
<evidence type="ECO:0000256" key="4">
    <source>
        <dbReference type="ARBA" id="ARBA00023002"/>
    </source>
</evidence>
<comment type="catalytic activity">
    <reaction evidence="5">
        <text>pyridoxamine 5'-phosphate + O2 + H2O = pyridoxal 5'-phosphate + H2O2 + NH4(+)</text>
        <dbReference type="Rhea" id="RHEA:15817"/>
        <dbReference type="ChEBI" id="CHEBI:15377"/>
        <dbReference type="ChEBI" id="CHEBI:15379"/>
        <dbReference type="ChEBI" id="CHEBI:16240"/>
        <dbReference type="ChEBI" id="CHEBI:28938"/>
        <dbReference type="ChEBI" id="CHEBI:58451"/>
        <dbReference type="ChEBI" id="CHEBI:597326"/>
        <dbReference type="EC" id="1.4.3.5"/>
    </reaction>
</comment>
<dbReference type="PANTHER" id="PTHR10851:SF0">
    <property type="entry name" value="PYRIDOXINE-5'-PHOSPHATE OXIDASE"/>
    <property type="match status" value="1"/>
</dbReference>
<comment type="pathway">
    <text evidence="5">Cofactor metabolism; pyridoxal 5'-phosphate salvage; pyridoxal 5'-phosphate from pyridoxamine 5'-phosphate: step 1/1.</text>
</comment>
<dbReference type="InterPro" id="IPR019576">
    <property type="entry name" value="Pyridoxamine_oxidase_dimer_C"/>
</dbReference>
<accession>A0ABR8W232</accession>
<keyword evidence="5" id="KW-0664">Pyridoxine biosynthesis</keyword>
<evidence type="ECO:0000256" key="5">
    <source>
        <dbReference type="HAMAP-Rule" id="MF_01629"/>
    </source>
</evidence>
<dbReference type="HAMAP" id="MF_01629">
    <property type="entry name" value="PdxH"/>
    <property type="match status" value="1"/>
</dbReference>
<protein>
    <recommendedName>
        <fullName evidence="5">Pyridoxine/pyridoxamine 5'-phosphate oxidase</fullName>
        <ecNumber evidence="5">1.4.3.5</ecNumber>
    </recommendedName>
    <alternativeName>
        <fullName evidence="5">PNP/PMP oxidase</fullName>
        <shortName evidence="5">PNPOx</shortName>
    </alternativeName>
    <alternativeName>
        <fullName evidence="5">Pyridoxal 5'-phosphate synthase</fullName>
    </alternativeName>
</protein>
<feature type="binding site" evidence="5">
    <location>
        <position position="115"/>
    </location>
    <ligand>
        <name>substrate</name>
    </ligand>
</feature>
<feature type="binding site" evidence="5">
    <location>
        <position position="187"/>
    </location>
    <ligand>
        <name>FMN</name>
        <dbReference type="ChEBI" id="CHEBI:58210"/>
    </ligand>
</feature>
<comment type="catalytic activity">
    <reaction evidence="5">
        <text>pyridoxine 5'-phosphate + O2 = pyridoxal 5'-phosphate + H2O2</text>
        <dbReference type="Rhea" id="RHEA:15149"/>
        <dbReference type="ChEBI" id="CHEBI:15379"/>
        <dbReference type="ChEBI" id="CHEBI:16240"/>
        <dbReference type="ChEBI" id="CHEBI:58589"/>
        <dbReference type="ChEBI" id="CHEBI:597326"/>
        <dbReference type="EC" id="1.4.3.5"/>
    </reaction>
</comment>
<name>A0ABR8W232_9MICO</name>
<evidence type="ECO:0000313" key="9">
    <source>
        <dbReference type="Proteomes" id="UP000611521"/>
    </source>
</evidence>
<sequence length="204" mass="23168">MPSAALPPTPFPLFDEWFAEARSAEASDRPFSATAMTLSTVAQVEDQWRPRSRMVLLKDWDERGFVFFTHTDSDKGRELAAHPYASLVFHWPELERQIRVEGVAAPVSRSEVEAYHATRPRGSQLGAWASRQSRPISDRAELEDAVARAAERFADAEVPAPPHWGGFRIAPERLEFWQGRRSRLHERLVYSRGESGWTTELLAP</sequence>
<dbReference type="NCBIfam" id="TIGR00558">
    <property type="entry name" value="pdxH"/>
    <property type="match status" value="1"/>
</dbReference>
<dbReference type="Gene3D" id="2.30.110.10">
    <property type="entry name" value="Electron Transport, Fmn-binding Protein, Chain A"/>
    <property type="match status" value="1"/>
</dbReference>
<feature type="binding site" evidence="5">
    <location>
        <begin position="183"/>
        <end position="185"/>
    </location>
    <ligand>
        <name>substrate</name>
    </ligand>
</feature>
<organism evidence="8 9">
    <name type="scientific">Microbacterium commune</name>
    <dbReference type="NCBI Taxonomy" id="2762219"/>
    <lineage>
        <taxon>Bacteria</taxon>
        <taxon>Bacillati</taxon>
        <taxon>Actinomycetota</taxon>
        <taxon>Actinomycetes</taxon>
        <taxon>Micrococcales</taxon>
        <taxon>Microbacteriaceae</taxon>
        <taxon>Microbacterium</taxon>
    </lineage>
</organism>
<proteinExistence type="inferred from homology"/>
<feature type="domain" description="Pyridoxamine 5'-phosphate oxidase N-terminal" evidence="6">
    <location>
        <begin position="32"/>
        <end position="150"/>
    </location>
</feature>
<dbReference type="Proteomes" id="UP000611521">
    <property type="component" value="Unassembled WGS sequence"/>
</dbReference>
<dbReference type="InterPro" id="IPR000659">
    <property type="entry name" value="Pyridox_Oxase"/>
</dbReference>
<comment type="subunit">
    <text evidence="5">Homodimer.</text>
</comment>
<dbReference type="Pfam" id="PF01243">
    <property type="entry name" value="PNPOx_N"/>
    <property type="match status" value="1"/>
</dbReference>
<dbReference type="InterPro" id="IPR019740">
    <property type="entry name" value="Pyridox_Oxase_CS"/>
</dbReference>
<feature type="binding site" evidence="5">
    <location>
        <position position="75"/>
    </location>
    <ligand>
        <name>FMN</name>
        <dbReference type="ChEBI" id="CHEBI:58210"/>
    </ligand>
</feature>
<feature type="binding site" evidence="5">
    <location>
        <position position="177"/>
    </location>
    <ligand>
        <name>FMN</name>
        <dbReference type="ChEBI" id="CHEBI:58210"/>
    </ligand>
</feature>
<keyword evidence="9" id="KW-1185">Reference proteome</keyword>
<dbReference type="InterPro" id="IPR011576">
    <property type="entry name" value="Pyridox_Oxase_N"/>
</dbReference>
<evidence type="ECO:0000256" key="1">
    <source>
        <dbReference type="ARBA" id="ARBA00007301"/>
    </source>
</evidence>
<dbReference type="EMBL" id="JACSPX010000001">
    <property type="protein sequence ID" value="MBD8011082.1"/>
    <property type="molecule type" value="Genomic_DNA"/>
</dbReference>
<evidence type="ECO:0000259" key="6">
    <source>
        <dbReference type="Pfam" id="PF01243"/>
    </source>
</evidence>
<feature type="binding site" evidence="5">
    <location>
        <begin position="53"/>
        <end position="58"/>
    </location>
    <ligand>
        <name>FMN</name>
        <dbReference type="ChEBI" id="CHEBI:58210"/>
    </ligand>
</feature>
<feature type="binding site" evidence="5">
    <location>
        <begin position="132"/>
        <end position="133"/>
    </location>
    <ligand>
        <name>FMN</name>
        <dbReference type="ChEBI" id="CHEBI:58210"/>
    </ligand>
</feature>
<feature type="binding site" evidence="5">
    <location>
        <position position="119"/>
    </location>
    <ligand>
        <name>substrate</name>
    </ligand>
</feature>
<keyword evidence="2 5" id="KW-0285">Flavoprotein</keyword>
<evidence type="ECO:0000256" key="3">
    <source>
        <dbReference type="ARBA" id="ARBA00022643"/>
    </source>
</evidence>
<comment type="caution">
    <text evidence="8">The sequence shown here is derived from an EMBL/GenBank/DDBJ whole genome shotgun (WGS) entry which is preliminary data.</text>
</comment>
<keyword evidence="3 5" id="KW-0288">FMN</keyword>
<feature type="binding site" evidence="5">
    <location>
        <position position="58"/>
    </location>
    <ligand>
        <name>substrate</name>
    </ligand>
</feature>
<evidence type="ECO:0000256" key="2">
    <source>
        <dbReference type="ARBA" id="ARBA00022630"/>
    </source>
</evidence>